<dbReference type="CDD" id="cd01991">
    <property type="entry name" value="Asn_synthase_B_C"/>
    <property type="match status" value="1"/>
</dbReference>
<dbReference type="InterPro" id="IPR050795">
    <property type="entry name" value="Asn_Synthetase"/>
</dbReference>
<feature type="domain" description="Asparagine synthetase" evidence="3">
    <location>
        <begin position="41"/>
        <end position="200"/>
    </location>
</feature>
<dbReference type="PANTHER" id="PTHR11772">
    <property type="entry name" value="ASPARAGINE SYNTHETASE"/>
    <property type="match status" value="1"/>
</dbReference>
<name>A0ABP8YXA5_9ACTN</name>
<comment type="caution">
    <text evidence="4">The sequence shown here is derived from an EMBL/GenBank/DDBJ whole genome shotgun (WGS) entry which is preliminary data.</text>
</comment>
<evidence type="ECO:0000313" key="5">
    <source>
        <dbReference type="Proteomes" id="UP001500822"/>
    </source>
</evidence>
<dbReference type="SUPFAM" id="SSF52402">
    <property type="entry name" value="Adenine nucleotide alpha hydrolases-like"/>
    <property type="match status" value="1"/>
</dbReference>
<proteinExistence type="predicted"/>
<dbReference type="InterPro" id="IPR001962">
    <property type="entry name" value="Asn_synthase"/>
</dbReference>
<reference evidence="5" key="1">
    <citation type="journal article" date="2019" name="Int. J. Syst. Evol. Microbiol.">
        <title>The Global Catalogue of Microorganisms (GCM) 10K type strain sequencing project: providing services to taxonomists for standard genome sequencing and annotation.</title>
        <authorList>
            <consortium name="The Broad Institute Genomics Platform"/>
            <consortium name="The Broad Institute Genome Sequencing Center for Infectious Disease"/>
            <person name="Wu L."/>
            <person name="Ma J."/>
        </authorList>
    </citation>
    <scope>NUCLEOTIDE SEQUENCE [LARGE SCALE GENOMIC DNA]</scope>
    <source>
        <strain evidence="5">JCM 18077</strain>
    </source>
</reference>
<dbReference type="InterPro" id="IPR014729">
    <property type="entry name" value="Rossmann-like_a/b/a_fold"/>
</dbReference>
<accession>A0ABP8YXA5</accession>
<dbReference type="Proteomes" id="UP001500822">
    <property type="component" value="Unassembled WGS sequence"/>
</dbReference>
<keyword evidence="5" id="KW-1185">Reference proteome</keyword>
<dbReference type="Gene3D" id="3.40.50.620">
    <property type="entry name" value="HUPs"/>
    <property type="match status" value="1"/>
</dbReference>
<evidence type="ECO:0000313" key="4">
    <source>
        <dbReference type="EMBL" id="GAA4740263.1"/>
    </source>
</evidence>
<protein>
    <recommendedName>
        <fullName evidence="3">Asparagine synthetase domain-containing protein</fullName>
    </recommendedName>
</protein>
<keyword evidence="2" id="KW-0067">ATP-binding</keyword>
<dbReference type="Pfam" id="PF00733">
    <property type="entry name" value="Asn_synthase"/>
    <property type="match status" value="1"/>
</dbReference>
<dbReference type="RefSeq" id="WP_345312333.1">
    <property type="nucleotide sequence ID" value="NZ_BAABIE010000002.1"/>
</dbReference>
<gene>
    <name evidence="4" type="ORF">GCM10023217_05300</name>
</gene>
<evidence type="ECO:0000256" key="1">
    <source>
        <dbReference type="ARBA" id="ARBA00022741"/>
    </source>
</evidence>
<dbReference type="PANTHER" id="PTHR11772:SF2">
    <property type="entry name" value="ASPARAGINE SYNTHETASE [GLUTAMINE-HYDROLYZING]"/>
    <property type="match status" value="1"/>
</dbReference>
<evidence type="ECO:0000259" key="3">
    <source>
        <dbReference type="Pfam" id="PF00733"/>
    </source>
</evidence>
<sequence length="333" mass="35877">MSEHRPETGIAAEYVADDAATMAYRSTRVLTDLDQAADEVTDLLRARIAAVLADHPGPPGLMLSGGIDSILVAAVCADLGVRPQALTVVTDVDGGLEDLRGRDVAALLGFAHHVVDLDNERLAEAAAACIAALGTWELWEITSAIPVQAAFARFADLGVGPVLTGAGSDALFLGGSRLAVEPDAPEAIDELRTRVRAKVTANFTRERLIPDYYERLLDDRAEEFVQVFQTAAFWRFAMDTHPTLLWRPGPDGRGYDKAVLRHAAVRLGIPTELAWTVKSPLQVSSGVIGALAQSARTDLAAQPHQLTYEDPRTEPLEHTVVRMFLRGLSEGGR</sequence>
<keyword evidence="1" id="KW-0547">Nucleotide-binding</keyword>
<evidence type="ECO:0000256" key="2">
    <source>
        <dbReference type="ARBA" id="ARBA00022840"/>
    </source>
</evidence>
<organism evidence="4 5">
    <name type="scientific">Gordonia alkaliphila</name>
    <dbReference type="NCBI Taxonomy" id="1053547"/>
    <lineage>
        <taxon>Bacteria</taxon>
        <taxon>Bacillati</taxon>
        <taxon>Actinomycetota</taxon>
        <taxon>Actinomycetes</taxon>
        <taxon>Mycobacteriales</taxon>
        <taxon>Gordoniaceae</taxon>
        <taxon>Gordonia</taxon>
    </lineage>
</organism>
<dbReference type="EMBL" id="BAABIE010000002">
    <property type="protein sequence ID" value="GAA4740263.1"/>
    <property type="molecule type" value="Genomic_DNA"/>
</dbReference>